<gene>
    <name evidence="3" type="primary">purE</name>
    <name evidence="7" type="ORF">A3A49_01400</name>
</gene>
<dbReference type="Proteomes" id="UP000176740">
    <property type="component" value="Unassembled WGS sequence"/>
</dbReference>
<reference evidence="7 8" key="1">
    <citation type="journal article" date="2016" name="Nat. Commun.">
        <title>Thousands of microbial genomes shed light on interconnected biogeochemical processes in an aquifer system.</title>
        <authorList>
            <person name="Anantharaman K."/>
            <person name="Brown C.T."/>
            <person name="Hug L.A."/>
            <person name="Sharon I."/>
            <person name="Castelle C.J."/>
            <person name="Probst A.J."/>
            <person name="Thomas B.C."/>
            <person name="Singh A."/>
            <person name="Wilkins M.J."/>
            <person name="Karaoz U."/>
            <person name="Brodie E.L."/>
            <person name="Williams K.H."/>
            <person name="Hubbard S.S."/>
            <person name="Banfield J.F."/>
        </authorList>
    </citation>
    <scope>NUCLEOTIDE SEQUENCE [LARGE SCALE GENOMIC DNA]</scope>
</reference>
<evidence type="ECO:0000256" key="5">
    <source>
        <dbReference type="PIRSR" id="PIRSR001338-1"/>
    </source>
</evidence>
<evidence type="ECO:0000256" key="2">
    <source>
        <dbReference type="ARBA" id="ARBA00023235"/>
    </source>
</evidence>
<name>A0A1F5H2K1_9BACT</name>
<feature type="binding site" evidence="3 5">
    <location>
        <position position="12"/>
    </location>
    <ligand>
        <name>substrate</name>
    </ligand>
</feature>
<dbReference type="EC" id="5.4.99.18" evidence="3 4"/>
<comment type="caution">
    <text evidence="7">The sequence shown here is derived from an EMBL/GenBank/DDBJ whole genome shotgun (WGS) entry which is preliminary data.</text>
</comment>
<accession>A0A1F5H2K1</accession>
<feature type="domain" description="PurE" evidence="6">
    <location>
        <begin position="4"/>
        <end position="153"/>
    </location>
</feature>
<feature type="binding site" evidence="3 5">
    <location>
        <position position="42"/>
    </location>
    <ligand>
        <name>substrate</name>
    </ligand>
</feature>
<dbReference type="NCBIfam" id="TIGR01162">
    <property type="entry name" value="purE"/>
    <property type="match status" value="1"/>
</dbReference>
<evidence type="ECO:0000256" key="4">
    <source>
        <dbReference type="PIRNR" id="PIRNR001338"/>
    </source>
</evidence>
<comment type="catalytic activity">
    <reaction evidence="3 4">
        <text>5-carboxyamino-1-(5-phospho-D-ribosyl)imidazole + H(+) = 5-amino-1-(5-phospho-D-ribosyl)imidazole-4-carboxylate</text>
        <dbReference type="Rhea" id="RHEA:13193"/>
        <dbReference type="ChEBI" id="CHEBI:15378"/>
        <dbReference type="ChEBI" id="CHEBI:58730"/>
        <dbReference type="ChEBI" id="CHEBI:77657"/>
        <dbReference type="EC" id="5.4.99.18"/>
    </reaction>
</comment>
<dbReference type="GO" id="GO:0006189">
    <property type="term" value="P:'de novo' IMP biosynthetic process"/>
    <property type="evidence" value="ECO:0007669"/>
    <property type="project" value="UniProtKB-UniRule"/>
</dbReference>
<dbReference type="HAMAP" id="MF_01929">
    <property type="entry name" value="PurE_classI"/>
    <property type="match status" value="1"/>
</dbReference>
<dbReference type="STRING" id="1797725.A3A49_01400"/>
<comment type="similarity">
    <text evidence="3">Belongs to the AIR carboxylase family. Class I subfamily.</text>
</comment>
<evidence type="ECO:0000256" key="3">
    <source>
        <dbReference type="HAMAP-Rule" id="MF_01929"/>
    </source>
</evidence>
<feature type="binding site" evidence="3 5">
    <location>
        <position position="15"/>
    </location>
    <ligand>
        <name>substrate</name>
    </ligand>
</feature>
<dbReference type="SUPFAM" id="SSF52255">
    <property type="entry name" value="N5-CAIR mutase (phosphoribosylaminoimidazole carboxylase, PurE)"/>
    <property type="match status" value="1"/>
</dbReference>
<proteinExistence type="inferred from homology"/>
<keyword evidence="2 3" id="KW-0413">Isomerase</keyword>
<dbReference type="InterPro" id="IPR033747">
    <property type="entry name" value="PurE_ClassI"/>
</dbReference>
<dbReference type="PANTHER" id="PTHR23046">
    <property type="entry name" value="PHOSPHORIBOSYLAMINOIMIDAZOLE CARBOXYLASE CATALYTIC SUBUNIT"/>
    <property type="match status" value="1"/>
</dbReference>
<comment type="pathway">
    <text evidence="3 4">Purine metabolism; IMP biosynthesis via de novo pathway; 5-amino-1-(5-phospho-D-ribosyl)imidazole-4-carboxylate from 5-amino-1-(5-phospho-D-ribosyl)imidazole (N5-CAIR route): step 2/2.</text>
</comment>
<dbReference type="PANTHER" id="PTHR23046:SF2">
    <property type="entry name" value="PHOSPHORIBOSYLAMINOIMIDAZOLE CARBOXYLASE"/>
    <property type="match status" value="1"/>
</dbReference>
<dbReference type="AlphaFoldDB" id="A0A1F5H2K1"/>
<dbReference type="PIRSF" id="PIRSF001338">
    <property type="entry name" value="AIR_carboxylase"/>
    <property type="match status" value="1"/>
</dbReference>
<evidence type="ECO:0000313" key="8">
    <source>
        <dbReference type="Proteomes" id="UP000176740"/>
    </source>
</evidence>
<evidence type="ECO:0000313" key="7">
    <source>
        <dbReference type="EMBL" id="OGD98376.1"/>
    </source>
</evidence>
<evidence type="ECO:0000256" key="1">
    <source>
        <dbReference type="ARBA" id="ARBA00022755"/>
    </source>
</evidence>
<dbReference type="InterPro" id="IPR000031">
    <property type="entry name" value="PurE_dom"/>
</dbReference>
<dbReference type="Gene3D" id="3.40.50.1970">
    <property type="match status" value="1"/>
</dbReference>
<dbReference type="InterPro" id="IPR024694">
    <property type="entry name" value="PurE_prokaryotes"/>
</dbReference>
<dbReference type="Pfam" id="PF00731">
    <property type="entry name" value="AIRC"/>
    <property type="match status" value="1"/>
</dbReference>
<evidence type="ECO:0000259" key="6">
    <source>
        <dbReference type="SMART" id="SM01001"/>
    </source>
</evidence>
<comment type="function">
    <text evidence="3 4">Catalyzes the conversion of N5-carboxyaminoimidazole ribonucleotide (N5-CAIR) to 4-carboxy-5-aminoimidazole ribonucleotide (CAIR).</text>
</comment>
<dbReference type="GO" id="GO:0034023">
    <property type="term" value="F:5-(carboxyamino)imidazole ribonucleotide mutase activity"/>
    <property type="evidence" value="ECO:0007669"/>
    <property type="project" value="UniProtKB-UniRule"/>
</dbReference>
<sequence>MKKVQVAIVMGSDSDLKIMSEAAKILEELQIKYEVQILSAHRTPEETANFAKGAQKRQIKVIIAGAGGAAALPGTIAAQTTLPVIGVPIKSKSLQGIDSLLSIAQMPPGVPVATVGIDSAQNAGLIAAIIIGSLDEKVNQRVQKYKDELRQKNIKKNLLLKKIGWSKYISESKK</sequence>
<protein>
    <recommendedName>
        <fullName evidence="3 4">N5-carboxyaminoimidazole ribonucleotide mutase</fullName>
        <shortName evidence="3 4">N5-CAIR mutase</shortName>
        <ecNumber evidence="3 4">5.4.99.18</ecNumber>
    </recommendedName>
    <alternativeName>
        <fullName evidence="3">5-(carboxyamino)imidazole ribonucleotide mutase</fullName>
    </alternativeName>
</protein>
<dbReference type="UniPathway" id="UPA00074">
    <property type="reaction ID" value="UER00943"/>
</dbReference>
<organism evidence="7 8">
    <name type="scientific">Candidatus Curtissbacteria bacterium RIFCSPLOWO2_01_FULL_38_11b</name>
    <dbReference type="NCBI Taxonomy" id="1797725"/>
    <lineage>
        <taxon>Bacteria</taxon>
        <taxon>Candidatus Curtissiibacteriota</taxon>
    </lineage>
</organism>
<dbReference type="EMBL" id="MFBO01000011">
    <property type="protein sequence ID" value="OGD98376.1"/>
    <property type="molecule type" value="Genomic_DNA"/>
</dbReference>
<dbReference type="SMART" id="SM01001">
    <property type="entry name" value="AIRC"/>
    <property type="match status" value="1"/>
</dbReference>
<keyword evidence="1 3" id="KW-0658">Purine biosynthesis</keyword>